<dbReference type="InterPro" id="IPR027417">
    <property type="entry name" value="P-loop_NTPase"/>
</dbReference>
<dbReference type="PANTHER" id="PTHR32182:SF23">
    <property type="entry name" value="ATP BINDING PROTEIN"/>
    <property type="match status" value="1"/>
</dbReference>
<dbReference type="SUPFAM" id="SSF52540">
    <property type="entry name" value="P-loop containing nucleoside triphosphate hydrolases"/>
    <property type="match status" value="1"/>
</dbReference>
<dbReference type="GO" id="GO:0016887">
    <property type="term" value="F:ATP hydrolysis activity"/>
    <property type="evidence" value="ECO:0007669"/>
    <property type="project" value="InterPro"/>
</dbReference>
<proteinExistence type="predicted"/>
<protein>
    <submittedName>
        <fullName evidence="2">AAA family ATPase</fullName>
    </submittedName>
</protein>
<accession>A0AA96VM53</accession>
<dbReference type="RefSeq" id="WP_248049218.1">
    <property type="nucleotide sequence ID" value="NZ_CP118735.1"/>
</dbReference>
<evidence type="ECO:0000259" key="1">
    <source>
        <dbReference type="Pfam" id="PF13304"/>
    </source>
</evidence>
<dbReference type="InterPro" id="IPR003959">
    <property type="entry name" value="ATPase_AAA_core"/>
</dbReference>
<dbReference type="KEGG" id="sins:PW252_10750"/>
<dbReference type="Pfam" id="PF13304">
    <property type="entry name" value="AAA_21"/>
    <property type="match status" value="1"/>
</dbReference>
<dbReference type="PANTHER" id="PTHR32182">
    <property type="entry name" value="DNA REPLICATION AND REPAIR PROTEIN RECF"/>
    <property type="match status" value="1"/>
</dbReference>
<dbReference type="EMBL" id="CP118735">
    <property type="protein sequence ID" value="WNY51031.1"/>
    <property type="molecule type" value="Genomic_DNA"/>
</dbReference>
<dbReference type="Gene3D" id="3.40.50.300">
    <property type="entry name" value="P-loop containing nucleotide triphosphate hydrolases"/>
    <property type="match status" value="1"/>
</dbReference>
<name>A0AA96VM53_9STRE</name>
<gene>
    <name evidence="2" type="ORF">PW252_10750</name>
</gene>
<dbReference type="GO" id="GO:0005524">
    <property type="term" value="F:ATP binding"/>
    <property type="evidence" value="ECO:0007669"/>
    <property type="project" value="InterPro"/>
</dbReference>
<organism evidence="2">
    <name type="scientific">Streptococcus iners</name>
    <dbReference type="NCBI Taxonomy" id="3028084"/>
    <lineage>
        <taxon>Bacteria</taxon>
        <taxon>Bacillati</taxon>
        <taxon>Bacillota</taxon>
        <taxon>Bacilli</taxon>
        <taxon>Lactobacillales</taxon>
        <taxon>Streptococcaceae</taxon>
        <taxon>Streptococcus</taxon>
    </lineage>
</organism>
<dbReference type="AlphaFoldDB" id="A0AA96VM53"/>
<sequence length="496" mass="58297">MKLETFTFKDLRKKESYKEVEIRSINTVDDSNYYTVFIGENGVGKTRIFEGIIKNILAEGSLFRSEECIQNVNYSGKIEKIIFSTYTLFNRELSVFSEKYDYYRTNFNSKSIVKQVSQIYFEQKLNNGEEQKILEVLKHVGKILGLESEPRISVRGITSLKYDILIKRVRNLKLDRPSVLRTNIQERKKILPLENIEIFEKKLTNFNKSSVYNQFQKYKNKFDYLDSLDRKYCYLSLLTVKSMLMYHRQKYQYSMKNQNIYNLSELIDIYEQYFEVGFETAKELLRIDYNIAKELEIGFVDDLAFFNGNDSKLITQFSSGEFAFFTRLLELAVNITDNSLVLIDEPETFLNPKWVFEFVNLLKNLFKNKSCHFIIASQSPFVVGSVKREDIIKIKKSKDDRILFEYEENQTLGATVNSILSDVFDIGLEDNIVFQEYKDLIVKKSQNNFLESLKLLSNLADSSEKLELMLTLSTEANKEIVRQKIEEIERERFGSE</sequence>
<dbReference type="GO" id="GO:0006302">
    <property type="term" value="P:double-strand break repair"/>
    <property type="evidence" value="ECO:0007669"/>
    <property type="project" value="TreeGrafter"/>
</dbReference>
<feature type="domain" description="ATPase AAA-type core" evidence="1">
    <location>
        <begin position="287"/>
        <end position="383"/>
    </location>
</feature>
<dbReference type="GO" id="GO:0000731">
    <property type="term" value="P:DNA synthesis involved in DNA repair"/>
    <property type="evidence" value="ECO:0007669"/>
    <property type="project" value="TreeGrafter"/>
</dbReference>
<reference evidence="2" key="1">
    <citation type="submission" date="2023-02" db="EMBL/GenBank/DDBJ databases">
        <title>Streptococcus sp. Genome Sequencing and Assembly.</title>
        <authorList>
            <person name="Shore S.M."/>
            <person name="Nicholson T.L."/>
        </authorList>
    </citation>
    <scope>NUCLEOTIDE SEQUENCE</scope>
    <source>
        <strain evidence="2">29887</strain>
    </source>
</reference>
<evidence type="ECO:0000313" key="2">
    <source>
        <dbReference type="EMBL" id="WNY51031.1"/>
    </source>
</evidence>